<proteinExistence type="predicted"/>
<keyword evidence="2" id="KW-1185">Reference proteome</keyword>
<gene>
    <name evidence="1" type="ORF">LOD99_10468</name>
</gene>
<dbReference type="EMBL" id="JAKMXF010000037">
    <property type="protein sequence ID" value="KAI6660232.1"/>
    <property type="molecule type" value="Genomic_DNA"/>
</dbReference>
<evidence type="ECO:0000313" key="1">
    <source>
        <dbReference type="EMBL" id="KAI6660232.1"/>
    </source>
</evidence>
<dbReference type="Gene3D" id="1.10.10.1070">
    <property type="entry name" value="Zinc finger, BED domain-containing"/>
    <property type="match status" value="1"/>
</dbReference>
<name>A0AAV7KFZ3_9METZ</name>
<dbReference type="SUPFAM" id="SSF140996">
    <property type="entry name" value="Hermes dimerisation domain"/>
    <property type="match status" value="1"/>
</dbReference>
<protein>
    <recommendedName>
        <fullName evidence="3">BED-type domain-containing protein</fullName>
    </recommendedName>
</protein>
<reference evidence="1 2" key="1">
    <citation type="journal article" date="2023" name="BMC Biol.">
        <title>The compact genome of the sponge Oopsacas minuta (Hexactinellida) is lacking key metazoan core genes.</title>
        <authorList>
            <person name="Santini S."/>
            <person name="Schenkelaars Q."/>
            <person name="Jourda C."/>
            <person name="Duchesne M."/>
            <person name="Belahbib H."/>
            <person name="Rocher C."/>
            <person name="Selva M."/>
            <person name="Riesgo A."/>
            <person name="Vervoort M."/>
            <person name="Leys S.P."/>
            <person name="Kodjabachian L."/>
            <person name="Le Bivic A."/>
            <person name="Borchiellini C."/>
            <person name="Claverie J.M."/>
            <person name="Renard E."/>
        </authorList>
    </citation>
    <scope>NUCLEOTIDE SEQUENCE [LARGE SCALE GENOMIC DNA]</scope>
    <source>
        <strain evidence="1">SPO-2</strain>
    </source>
</reference>
<evidence type="ECO:0000313" key="2">
    <source>
        <dbReference type="Proteomes" id="UP001165289"/>
    </source>
</evidence>
<accession>A0AAV7KFZ3</accession>
<organism evidence="1 2">
    <name type="scientific">Oopsacas minuta</name>
    <dbReference type="NCBI Taxonomy" id="111878"/>
    <lineage>
        <taxon>Eukaryota</taxon>
        <taxon>Metazoa</taxon>
        <taxon>Porifera</taxon>
        <taxon>Hexactinellida</taxon>
        <taxon>Hexasterophora</taxon>
        <taxon>Lyssacinosida</taxon>
        <taxon>Leucopsacidae</taxon>
        <taxon>Oopsacas</taxon>
    </lineage>
</organism>
<comment type="caution">
    <text evidence="1">The sequence shown here is derived from an EMBL/GenBank/DDBJ whole genome shotgun (WGS) entry which is preliminary data.</text>
</comment>
<dbReference type="AlphaFoldDB" id="A0AAV7KFZ3"/>
<sequence>MTNEEINIEAGLQRGEYHLVQSLNTSVIWKDDLPMIAINDEEVLQGWCTCRHCNKVFKTHSAPDGRGHRRNYGISSMQRHMKTCVKHPTTQSQHPTISNFVTAKEGLSKGLAENLKLAETKFVISGMHSFLSVEEDGLLDLVQTCIKIGNEVGNIDVKTIWYGRKTIRERTIDENENSATKCRKL</sequence>
<evidence type="ECO:0008006" key="3">
    <source>
        <dbReference type="Google" id="ProtNLM"/>
    </source>
</evidence>
<dbReference type="Proteomes" id="UP001165289">
    <property type="component" value="Unassembled WGS sequence"/>
</dbReference>